<keyword evidence="2" id="KW-1185">Reference proteome</keyword>
<name>A0AA35VB22_9HYPO</name>
<gene>
    <name evidence="1" type="ORF">CCHLO57077_00009539</name>
</gene>
<evidence type="ECO:0000313" key="1">
    <source>
        <dbReference type="EMBL" id="CAI6099281.1"/>
    </source>
</evidence>
<organism evidence="1 2">
    <name type="scientific">Clonostachys chloroleuca</name>
    <dbReference type="NCBI Taxonomy" id="1926264"/>
    <lineage>
        <taxon>Eukaryota</taxon>
        <taxon>Fungi</taxon>
        <taxon>Dikarya</taxon>
        <taxon>Ascomycota</taxon>
        <taxon>Pezizomycotina</taxon>
        <taxon>Sordariomycetes</taxon>
        <taxon>Hypocreomycetidae</taxon>
        <taxon>Hypocreales</taxon>
        <taxon>Bionectriaceae</taxon>
        <taxon>Clonostachys</taxon>
    </lineage>
</organism>
<dbReference type="Gene3D" id="3.40.50.720">
    <property type="entry name" value="NAD(P)-binding Rossmann-like Domain"/>
    <property type="match status" value="1"/>
</dbReference>
<accession>A0AA35VB22</accession>
<dbReference type="Proteomes" id="UP001160390">
    <property type="component" value="Unassembled WGS sequence"/>
</dbReference>
<protein>
    <submittedName>
        <fullName evidence="1">Uncharacterized protein</fullName>
    </submittedName>
</protein>
<sequence>MVGVISISSNNCLTQRLQAEAVRLGIEVRRAIIDDLSEIPGRFTTASAIFNCTGLGSLTLKGVEDHDYELLAFPSTPESDTNHYLRARSILSKRHRQVSQRCTYVQVNT</sequence>
<dbReference type="AlphaFoldDB" id="A0AA35VB22"/>
<comment type="caution">
    <text evidence="1">The sequence shown here is derived from an EMBL/GenBank/DDBJ whole genome shotgun (WGS) entry which is preliminary data.</text>
</comment>
<dbReference type="EMBL" id="CABFNP030001316">
    <property type="protein sequence ID" value="CAI6099281.1"/>
    <property type="molecule type" value="Genomic_DNA"/>
</dbReference>
<evidence type="ECO:0000313" key="2">
    <source>
        <dbReference type="Proteomes" id="UP001160390"/>
    </source>
</evidence>
<proteinExistence type="predicted"/>
<reference evidence="1" key="1">
    <citation type="submission" date="2023-01" db="EMBL/GenBank/DDBJ databases">
        <authorList>
            <person name="Piombo E."/>
        </authorList>
    </citation>
    <scope>NUCLEOTIDE SEQUENCE</scope>
</reference>